<gene>
    <name evidence="3" type="ORF">BDV38DRAFT_250650</name>
</gene>
<keyword evidence="2" id="KW-0732">Signal</keyword>
<keyword evidence="4" id="KW-1185">Reference proteome</keyword>
<evidence type="ECO:0000313" key="3">
    <source>
        <dbReference type="EMBL" id="KAE8136130.1"/>
    </source>
</evidence>
<dbReference type="OrthoDB" id="73901at2759"/>
<organism evidence="3 4">
    <name type="scientific">Aspergillus pseudotamarii</name>
    <dbReference type="NCBI Taxonomy" id="132259"/>
    <lineage>
        <taxon>Eukaryota</taxon>
        <taxon>Fungi</taxon>
        <taxon>Dikarya</taxon>
        <taxon>Ascomycota</taxon>
        <taxon>Pezizomycotina</taxon>
        <taxon>Eurotiomycetes</taxon>
        <taxon>Eurotiomycetidae</taxon>
        <taxon>Eurotiales</taxon>
        <taxon>Aspergillaceae</taxon>
        <taxon>Aspergillus</taxon>
        <taxon>Aspergillus subgen. Circumdati</taxon>
    </lineage>
</organism>
<accession>A0A5N6SQT4</accession>
<name>A0A5N6SQT4_ASPPS</name>
<dbReference type="RefSeq" id="XP_031912193.1">
    <property type="nucleotide sequence ID" value="XM_032054972.1"/>
</dbReference>
<reference evidence="3 4" key="1">
    <citation type="submission" date="2019-04" db="EMBL/GenBank/DDBJ databases">
        <title>Friends and foes A comparative genomics study of 23 Aspergillus species from section Flavi.</title>
        <authorList>
            <consortium name="DOE Joint Genome Institute"/>
            <person name="Kjaerbolling I."/>
            <person name="Vesth T."/>
            <person name="Frisvad J.C."/>
            <person name="Nybo J.L."/>
            <person name="Theobald S."/>
            <person name="Kildgaard S."/>
            <person name="Isbrandt T."/>
            <person name="Kuo A."/>
            <person name="Sato A."/>
            <person name="Lyhne E.K."/>
            <person name="Kogle M.E."/>
            <person name="Wiebenga A."/>
            <person name="Kun R.S."/>
            <person name="Lubbers R.J."/>
            <person name="Makela M.R."/>
            <person name="Barry K."/>
            <person name="Chovatia M."/>
            <person name="Clum A."/>
            <person name="Daum C."/>
            <person name="Haridas S."/>
            <person name="He G."/>
            <person name="LaButti K."/>
            <person name="Lipzen A."/>
            <person name="Mondo S."/>
            <person name="Riley R."/>
            <person name="Salamov A."/>
            <person name="Simmons B.A."/>
            <person name="Magnuson J.K."/>
            <person name="Henrissat B."/>
            <person name="Mortensen U.H."/>
            <person name="Larsen T.O."/>
            <person name="Devries R.P."/>
            <person name="Grigoriev I.V."/>
            <person name="Machida M."/>
            <person name="Baker S.E."/>
            <person name="Andersen M.R."/>
        </authorList>
    </citation>
    <scope>NUCLEOTIDE SEQUENCE [LARGE SCALE GENOMIC DNA]</scope>
    <source>
        <strain evidence="3 4">CBS 117625</strain>
    </source>
</reference>
<evidence type="ECO:0000313" key="4">
    <source>
        <dbReference type="Proteomes" id="UP000325672"/>
    </source>
</evidence>
<protein>
    <submittedName>
        <fullName evidence="3">Uncharacterized protein</fullName>
    </submittedName>
</protein>
<evidence type="ECO:0000256" key="1">
    <source>
        <dbReference type="SAM" id="MobiDB-lite"/>
    </source>
</evidence>
<dbReference type="AlphaFoldDB" id="A0A5N6SQT4"/>
<feature type="chain" id="PRO_5025027186" evidence="2">
    <location>
        <begin position="24"/>
        <end position="147"/>
    </location>
</feature>
<feature type="signal peptide" evidence="2">
    <location>
        <begin position="1"/>
        <end position="23"/>
    </location>
</feature>
<sequence length="147" mass="16586">MTTYLLTLAFLFLLAWFNRFLGALKFQLENTTNSTRASGLPVPILGQPPAAHRYRKISKDRVSPLPRYIQVNANDPFERPSPPPSSPPPSHEDERSELVPSSTRPSRVRRGFKILFGEWTPSGPWSWQQDGGRSLLEGIRALLGYVL</sequence>
<feature type="region of interest" description="Disordered" evidence="1">
    <location>
        <begin position="72"/>
        <end position="106"/>
    </location>
</feature>
<evidence type="ECO:0000256" key="2">
    <source>
        <dbReference type="SAM" id="SignalP"/>
    </source>
</evidence>
<dbReference type="Proteomes" id="UP000325672">
    <property type="component" value="Unassembled WGS sequence"/>
</dbReference>
<feature type="compositionally biased region" description="Pro residues" evidence="1">
    <location>
        <begin position="79"/>
        <end position="89"/>
    </location>
</feature>
<proteinExistence type="predicted"/>
<dbReference type="EMBL" id="ML743587">
    <property type="protein sequence ID" value="KAE8136130.1"/>
    <property type="molecule type" value="Genomic_DNA"/>
</dbReference>
<dbReference type="GeneID" id="43639182"/>